<feature type="domain" description="Glycogen debranching enzyme C-terminal" evidence="1">
    <location>
        <begin position="326"/>
        <end position="706"/>
    </location>
</feature>
<dbReference type="PANTHER" id="PTHR10569:SF2">
    <property type="entry name" value="GLYCOGEN DEBRANCHING ENZYME"/>
    <property type="match status" value="1"/>
</dbReference>
<dbReference type="InterPro" id="IPR010401">
    <property type="entry name" value="AGL/Gdb1"/>
</dbReference>
<dbReference type="Pfam" id="PF12439">
    <property type="entry name" value="GDE_N"/>
    <property type="match status" value="1"/>
</dbReference>
<protein>
    <submittedName>
        <fullName evidence="3">Glycogen debranching protein</fullName>
    </submittedName>
</protein>
<dbReference type="InterPro" id="IPR024742">
    <property type="entry name" value="Glycogen_debranch_N"/>
</dbReference>
<proteinExistence type="predicted"/>
<dbReference type="GO" id="GO:0005980">
    <property type="term" value="P:glycogen catabolic process"/>
    <property type="evidence" value="ECO:0007669"/>
    <property type="project" value="InterPro"/>
</dbReference>
<dbReference type="Pfam" id="PF06202">
    <property type="entry name" value="GDE_C"/>
    <property type="match status" value="1"/>
</dbReference>
<dbReference type="GO" id="GO:0004134">
    <property type="term" value="F:4-alpha-glucanotransferase activity"/>
    <property type="evidence" value="ECO:0007669"/>
    <property type="project" value="InterPro"/>
</dbReference>
<dbReference type="EMBL" id="AP019377">
    <property type="protein sequence ID" value="BBH95452.1"/>
    <property type="molecule type" value="Genomic_DNA"/>
</dbReference>
<dbReference type="Gene3D" id="1.50.10.10">
    <property type="match status" value="1"/>
</dbReference>
<evidence type="ECO:0000259" key="1">
    <source>
        <dbReference type="Pfam" id="PF06202"/>
    </source>
</evidence>
<dbReference type="InterPro" id="IPR008928">
    <property type="entry name" value="6-hairpin_glycosidase_sf"/>
</dbReference>
<sequence>MQQFETSAMKRTSLNAWNLSLGRAICGDVQAGLEREWLVTNGLGGYAAGSLLGATTRSYHGLLVAALRPPVERWVLVTKVDEELRLPQGSVLKLGVNEYHDGTLDPQGMSYLDSVCLEGDIPCFRYRLGKALMLEKRIWMEYGQNTTYVQYTLHGSYDEGGEQEQASSLLTLLPFCVARSHHSTMRGDPGWHFQVEQEGNRYRIRANADAPICQLIVGPAARFEPRGLWYWRVLHRHDRERGLPCEEDVYLPGVFHFPLIPGERVTLVLSAEQEPPAALGGPQHEEHVAQAYAHHRRRLKQLLAVADRSVDDLAQSDPVRARLVVAADQFIVARPQYVLTPTGKRYLQLSPDHKTIIAGYPWFEVWGRDAMIALPGLLLSTGRYSEARGLLKAFASSANQGLLPNRLPENAAEPEYNTADASLWLFRALDRYLAATGDWTLLKELFATLEEILQWYIRGTRYGIGMDERDGLLFVGLGTTDLQLTWMDARVDGCPVTPRRGKPVEINALWYNALACMESWAMRLAVDATRYSQLRIQVRKHFAERFWYAEGGYLYDVVDVDGQAGQNDAALRPNQLFAVALPRRLLNDEQARSVVERVRAELLTPLGLRTLSPRDPAYRSRFNGDQRQRDSAYHQGTVWPWLIGAYIDAYLHVYKDNQALLPLLEPLVRHLWEACLGTISEVAEPEPPFTPAGCFAQAWSVAEVLRCWTQVTE</sequence>
<feature type="domain" description="Glycogen debranching enzyme bacterial and archaeal type N-terminal" evidence="2">
    <location>
        <begin position="35"/>
        <end position="266"/>
    </location>
</feature>
<dbReference type="InterPro" id="IPR012341">
    <property type="entry name" value="6hp_glycosidase-like_sf"/>
</dbReference>
<evidence type="ECO:0000259" key="2">
    <source>
        <dbReference type="Pfam" id="PF12439"/>
    </source>
</evidence>
<dbReference type="InterPro" id="IPR032790">
    <property type="entry name" value="GDE_C"/>
</dbReference>
<dbReference type="SUPFAM" id="SSF48208">
    <property type="entry name" value="Six-hairpin glycosidases"/>
    <property type="match status" value="1"/>
</dbReference>
<evidence type="ECO:0000313" key="3">
    <source>
        <dbReference type="EMBL" id="BBH95452.1"/>
    </source>
</evidence>
<organism evidence="3">
    <name type="scientific">Thermogemmatispora argillosa</name>
    <dbReference type="NCBI Taxonomy" id="2045280"/>
    <lineage>
        <taxon>Bacteria</taxon>
        <taxon>Bacillati</taxon>
        <taxon>Chloroflexota</taxon>
        <taxon>Ktedonobacteria</taxon>
        <taxon>Thermogemmatisporales</taxon>
        <taxon>Thermogemmatisporaceae</taxon>
        <taxon>Thermogemmatispora</taxon>
    </lineage>
</organism>
<dbReference type="PANTHER" id="PTHR10569">
    <property type="entry name" value="GLYCOGEN DEBRANCHING ENZYME"/>
    <property type="match status" value="1"/>
</dbReference>
<dbReference type="GO" id="GO:0004135">
    <property type="term" value="F:amylo-alpha-1,6-glucosidase activity"/>
    <property type="evidence" value="ECO:0007669"/>
    <property type="project" value="InterPro"/>
</dbReference>
<gene>
    <name evidence="3" type="ORF">KTA_36510</name>
</gene>
<name>A0A455T7N5_9CHLR</name>
<dbReference type="NCBIfam" id="TIGR01561">
    <property type="entry name" value="gde_arch"/>
    <property type="match status" value="1"/>
</dbReference>
<dbReference type="AlphaFoldDB" id="A0A455T7N5"/>
<accession>A0A455T7N5</accession>
<reference evidence="3" key="1">
    <citation type="submission" date="2018-12" db="EMBL/GenBank/DDBJ databases">
        <title>Novel natural products biosynthetic potential of the class Ktedonobacteria.</title>
        <authorList>
            <person name="Zheng Y."/>
            <person name="Saitou A."/>
            <person name="Wang C.M."/>
            <person name="Toyoda A."/>
            <person name="Minakuchi Y."/>
            <person name="Sekiguchi Y."/>
            <person name="Ueda K."/>
            <person name="Takano H."/>
            <person name="Sakai Y."/>
            <person name="Yokota A."/>
            <person name="Yabe S."/>
        </authorList>
    </citation>
    <scope>NUCLEOTIDE SEQUENCE</scope>
    <source>
        <strain evidence="3">A3-2</strain>
    </source>
</reference>
<dbReference type="InterPro" id="IPR006451">
    <property type="entry name" value="Glycogen_debranch_arc"/>
</dbReference>
<dbReference type="FunFam" id="1.50.10.10:FF:000073">
    <property type="entry name" value="Glycogen debranching enzyme, hypothetical (TreX-like)"/>
    <property type="match status" value="1"/>
</dbReference>